<evidence type="ECO:0000256" key="9">
    <source>
        <dbReference type="ARBA" id="ARBA00023128"/>
    </source>
</evidence>
<evidence type="ECO:0000256" key="11">
    <source>
        <dbReference type="ARBA" id="ARBA00059916"/>
    </source>
</evidence>
<dbReference type="AlphaFoldDB" id="A0A1E3NS03"/>
<sequence length="791" mass="87969">MASESMSIVNSSSSSNRGDGNGGTSASAENMESGETADEADKSHSTSPERFADHIFDRYSRVYPEVDGQQRILKRADFVELLSSDELKQNDLIYLSQIASYIPFDIFNLLYIVSDAGNKGYVGREEFRKFSQQLLLPHRSDSPQNTDLDGDINKLLFFVCQLYENSQRTGSQLAGSRGTYSLNSPISEYAFLSLVKNYNHTDLPYLTSLLHSMDSKHSSDAKLNFCQFSQLMDELPKVKMAQAFGNMKNSEGKISPFQLKTIAQKIFYNKLSPLVADHLEIFAASKFGNDICYDDAFRLVKMIRDLPRLNYLTFEKISNDQPNNPMFYLTSKSLYSYINDVPALSNLIDGEYNDADNNYANHAKGITKDEILLYFNWNRYTYEHLKNHPSIDPSELLAILTDDMVVPNEVNQSYTENSSSNFLHVFSSLHSFILGSFAGMIGASIVYPIDIIKTRMQNQKGNSMYSSYLDCFKKLVRNEGILGLYSGLLPQIVGVAPEKAIKLTLNDLIRGFGKKNSLNGDITLPWEVLAGSTAGLCQVIVTNPLEVSKIRLQTQGELIRQSREQGKVVSPKSAIDVVRELGLRGLYRGAGACLLRDIPFSSIYFPTYANIKKRLFGLDPGKPGKRSSLEAWELLTSGALAGMPAALLTTPCDVIKTRIQTKPKPGSRPYTGIGSTFKRILVEEGPRAFFKGGIARICRSSPQFGFTLAAYELFQKTIPLSLFYDTEAAGMQNVLSSPTSSSSLPAPMSLSENSKRFKLSSSASSADLNPTLLALTNYYKFIETEKRKGSK</sequence>
<dbReference type="PANTHER" id="PTHR45678:SF9">
    <property type="entry name" value="CALCIUM-BINDING MITOCHONDRIAL CARRIER PROTEIN ARALAR1"/>
    <property type="match status" value="1"/>
</dbReference>
<keyword evidence="6" id="KW-0999">Mitochondrion inner membrane</keyword>
<dbReference type="InterPro" id="IPR018108">
    <property type="entry name" value="MCP_transmembrane"/>
</dbReference>
<dbReference type="GO" id="GO:0015183">
    <property type="term" value="F:L-aspartate transmembrane transporter activity"/>
    <property type="evidence" value="ECO:0007669"/>
    <property type="project" value="TreeGrafter"/>
</dbReference>
<keyword evidence="5" id="KW-0677">Repeat</keyword>
<comment type="function">
    <text evidence="11">Calcium-dependent mitochondrial aspartate and glutamate carrier. Transport of glutamate in mitochondria is required for mitochondrial transamination reactions and ornithine synthesis. Plays also a role in malate-aspartate NADH shuttle, which is critical for growth on acetate and fatty acids.</text>
</comment>
<protein>
    <recommendedName>
        <fullName evidence="12">Mitochondrial aspartate-glutamate transporter AGC1</fullName>
    </recommendedName>
    <alternativeName>
        <fullName evidence="13">Aspartate-glutamate carrier 1</fullName>
    </alternativeName>
</protein>
<evidence type="ECO:0000256" key="7">
    <source>
        <dbReference type="ARBA" id="ARBA00022837"/>
    </source>
</evidence>
<dbReference type="GO" id="GO:0005743">
    <property type="term" value="C:mitochondrial inner membrane"/>
    <property type="evidence" value="ECO:0007669"/>
    <property type="project" value="UniProtKB-SubCell"/>
</dbReference>
<keyword evidence="7" id="KW-0106">Calcium</keyword>
<dbReference type="EMBL" id="KV454001">
    <property type="protein sequence ID" value="ODQ48907.1"/>
    <property type="molecule type" value="Genomic_DNA"/>
</dbReference>
<keyword evidence="8" id="KW-1133">Transmembrane helix</keyword>
<feature type="repeat" description="Solcar" evidence="14">
    <location>
        <begin position="522"/>
        <end position="614"/>
    </location>
</feature>
<dbReference type="Pfam" id="PF00153">
    <property type="entry name" value="Mito_carr"/>
    <property type="match status" value="3"/>
</dbReference>
<comment type="similarity">
    <text evidence="2">Belongs to the mitochondrial carrier (TC 2.A.29) family.</text>
</comment>
<dbReference type="PANTHER" id="PTHR45678">
    <property type="entry name" value="MITOCHONDRIAL 2-OXODICARBOXYLATE CARRIER 1-RELATED"/>
    <property type="match status" value="1"/>
</dbReference>
<proteinExistence type="inferred from homology"/>
<comment type="subcellular location">
    <subcellularLocation>
        <location evidence="1">Mitochondrion inner membrane</location>
        <topology evidence="1">Multi-pass membrane protein</topology>
    </subcellularLocation>
</comment>
<evidence type="ECO:0000256" key="2">
    <source>
        <dbReference type="ARBA" id="ARBA00006375"/>
    </source>
</evidence>
<keyword evidence="10 14" id="KW-0472">Membrane</keyword>
<reference evidence="16 17" key="1">
    <citation type="journal article" date="2016" name="Proc. Natl. Acad. Sci. U.S.A.">
        <title>Comparative genomics of biotechnologically important yeasts.</title>
        <authorList>
            <person name="Riley R."/>
            <person name="Haridas S."/>
            <person name="Wolfe K.H."/>
            <person name="Lopes M.R."/>
            <person name="Hittinger C.T."/>
            <person name="Goeker M."/>
            <person name="Salamov A.A."/>
            <person name="Wisecaver J.H."/>
            <person name="Long T.M."/>
            <person name="Calvey C.H."/>
            <person name="Aerts A.L."/>
            <person name="Barry K.W."/>
            <person name="Choi C."/>
            <person name="Clum A."/>
            <person name="Coughlan A.Y."/>
            <person name="Deshpande S."/>
            <person name="Douglass A.P."/>
            <person name="Hanson S.J."/>
            <person name="Klenk H.-P."/>
            <person name="LaButti K.M."/>
            <person name="Lapidus A."/>
            <person name="Lindquist E.A."/>
            <person name="Lipzen A.M."/>
            <person name="Meier-Kolthoff J.P."/>
            <person name="Ohm R.A."/>
            <person name="Otillar R.P."/>
            <person name="Pangilinan J.L."/>
            <person name="Peng Y."/>
            <person name="Rokas A."/>
            <person name="Rosa C.A."/>
            <person name="Scheuner C."/>
            <person name="Sibirny A.A."/>
            <person name="Slot J.C."/>
            <person name="Stielow J.B."/>
            <person name="Sun H."/>
            <person name="Kurtzman C.P."/>
            <person name="Blackwell M."/>
            <person name="Grigoriev I.V."/>
            <person name="Jeffries T.W."/>
        </authorList>
    </citation>
    <scope>NUCLEOTIDE SEQUENCE [LARGE SCALE GENOMIC DNA]</scope>
    <source>
        <strain evidence="16 17">NRRL Y-2026</strain>
    </source>
</reference>
<dbReference type="OrthoDB" id="2161at2759"/>
<dbReference type="PRINTS" id="PR00926">
    <property type="entry name" value="MITOCARRIER"/>
</dbReference>
<evidence type="ECO:0000256" key="6">
    <source>
        <dbReference type="ARBA" id="ARBA00022792"/>
    </source>
</evidence>
<evidence type="ECO:0000256" key="8">
    <source>
        <dbReference type="ARBA" id="ARBA00022989"/>
    </source>
</evidence>
<dbReference type="FunFam" id="1.50.40.10:FF:000004">
    <property type="entry name" value="Calcium-binding mitochondrial carrier protein Aralar1"/>
    <property type="match status" value="1"/>
</dbReference>
<evidence type="ECO:0000256" key="15">
    <source>
        <dbReference type="SAM" id="MobiDB-lite"/>
    </source>
</evidence>
<evidence type="ECO:0000256" key="13">
    <source>
        <dbReference type="ARBA" id="ARBA00082232"/>
    </source>
</evidence>
<gene>
    <name evidence="16" type="ORF">PICMEDRAFT_14428</name>
</gene>
<dbReference type="InterPro" id="IPR051028">
    <property type="entry name" value="Mito_Solute_Carrier"/>
</dbReference>
<keyword evidence="17" id="KW-1185">Reference proteome</keyword>
<dbReference type="InterPro" id="IPR023395">
    <property type="entry name" value="MCP_dom_sf"/>
</dbReference>
<feature type="compositionally biased region" description="Low complexity" evidence="15">
    <location>
        <begin position="1"/>
        <end position="18"/>
    </location>
</feature>
<evidence type="ECO:0000313" key="17">
    <source>
        <dbReference type="Proteomes" id="UP000094455"/>
    </source>
</evidence>
<feature type="repeat" description="Solcar" evidence="14">
    <location>
        <begin position="629"/>
        <end position="717"/>
    </location>
</feature>
<dbReference type="Proteomes" id="UP000094455">
    <property type="component" value="Unassembled WGS sequence"/>
</dbReference>
<dbReference type="GO" id="GO:0005313">
    <property type="term" value="F:L-glutamate transmembrane transporter activity"/>
    <property type="evidence" value="ECO:0007669"/>
    <property type="project" value="TreeGrafter"/>
</dbReference>
<keyword evidence="9" id="KW-0496">Mitochondrion</keyword>
<dbReference type="RefSeq" id="XP_019020020.1">
    <property type="nucleotide sequence ID" value="XM_019160370.1"/>
</dbReference>
<evidence type="ECO:0000256" key="4">
    <source>
        <dbReference type="ARBA" id="ARBA00022692"/>
    </source>
</evidence>
<feature type="repeat" description="Solcar" evidence="14">
    <location>
        <begin position="426"/>
        <end position="512"/>
    </location>
</feature>
<feature type="region of interest" description="Disordered" evidence="15">
    <location>
        <begin position="1"/>
        <end position="49"/>
    </location>
</feature>
<dbReference type="Gene3D" id="1.50.40.10">
    <property type="entry name" value="Mitochondrial carrier domain"/>
    <property type="match status" value="1"/>
</dbReference>
<dbReference type="STRING" id="763406.A0A1E3NS03"/>
<dbReference type="GO" id="GO:0043490">
    <property type="term" value="P:malate-aspartate shuttle"/>
    <property type="evidence" value="ECO:0007669"/>
    <property type="project" value="TreeGrafter"/>
</dbReference>
<keyword evidence="4 14" id="KW-0812">Transmembrane</keyword>
<organism evidence="16 17">
    <name type="scientific">Pichia membranifaciens NRRL Y-2026</name>
    <dbReference type="NCBI Taxonomy" id="763406"/>
    <lineage>
        <taxon>Eukaryota</taxon>
        <taxon>Fungi</taxon>
        <taxon>Dikarya</taxon>
        <taxon>Ascomycota</taxon>
        <taxon>Saccharomycotina</taxon>
        <taxon>Pichiomycetes</taxon>
        <taxon>Pichiales</taxon>
        <taxon>Pichiaceae</taxon>
        <taxon>Pichia</taxon>
    </lineage>
</organism>
<evidence type="ECO:0000256" key="1">
    <source>
        <dbReference type="ARBA" id="ARBA00004448"/>
    </source>
</evidence>
<dbReference type="InterPro" id="IPR002067">
    <property type="entry name" value="MCP"/>
</dbReference>
<evidence type="ECO:0000256" key="3">
    <source>
        <dbReference type="ARBA" id="ARBA00022448"/>
    </source>
</evidence>
<evidence type="ECO:0000256" key="14">
    <source>
        <dbReference type="PROSITE-ProRule" id="PRU00282"/>
    </source>
</evidence>
<keyword evidence="3" id="KW-0813">Transport</keyword>
<dbReference type="GeneID" id="30177057"/>
<evidence type="ECO:0000256" key="10">
    <source>
        <dbReference type="ARBA" id="ARBA00023136"/>
    </source>
</evidence>
<evidence type="ECO:0000256" key="5">
    <source>
        <dbReference type="ARBA" id="ARBA00022737"/>
    </source>
</evidence>
<dbReference type="SUPFAM" id="SSF103506">
    <property type="entry name" value="Mitochondrial carrier"/>
    <property type="match status" value="1"/>
</dbReference>
<name>A0A1E3NS03_9ASCO</name>
<evidence type="ECO:0000256" key="12">
    <source>
        <dbReference type="ARBA" id="ARBA00073787"/>
    </source>
</evidence>
<accession>A0A1E3NS03</accession>
<evidence type="ECO:0000313" key="16">
    <source>
        <dbReference type="EMBL" id="ODQ48907.1"/>
    </source>
</evidence>
<dbReference type="PROSITE" id="PS50920">
    <property type="entry name" value="SOLCAR"/>
    <property type="match status" value="3"/>
</dbReference>